<dbReference type="Gene3D" id="3.30.40.10">
    <property type="entry name" value="Zinc/RING finger domain, C3HC4 (zinc finger)"/>
    <property type="match status" value="2"/>
</dbReference>
<dbReference type="InterPro" id="IPR013083">
    <property type="entry name" value="Znf_RING/FYVE/PHD"/>
</dbReference>
<keyword evidence="1" id="KW-0479">Metal-binding</keyword>
<dbReference type="EMBL" id="CAJZBQ010000056">
    <property type="protein sequence ID" value="CAG9332995.1"/>
    <property type="molecule type" value="Genomic_DNA"/>
</dbReference>
<keyword evidence="1" id="KW-0863">Zinc-finger</keyword>
<keyword evidence="1" id="KW-0862">Zinc</keyword>
<evidence type="ECO:0000259" key="2">
    <source>
        <dbReference type="PROSITE" id="PS50089"/>
    </source>
</evidence>
<reference evidence="3" key="1">
    <citation type="submission" date="2021-09" db="EMBL/GenBank/DDBJ databases">
        <authorList>
            <consortium name="AG Swart"/>
            <person name="Singh M."/>
            <person name="Singh A."/>
            <person name="Seah K."/>
            <person name="Emmerich C."/>
        </authorList>
    </citation>
    <scope>NUCLEOTIDE SEQUENCE</scope>
    <source>
        <strain evidence="3">ATCC30299</strain>
    </source>
</reference>
<evidence type="ECO:0000313" key="4">
    <source>
        <dbReference type="Proteomes" id="UP001162131"/>
    </source>
</evidence>
<keyword evidence="4" id="KW-1185">Reference proteome</keyword>
<gene>
    <name evidence="3" type="ORF">BSTOLATCC_MIC57816</name>
</gene>
<evidence type="ECO:0000256" key="1">
    <source>
        <dbReference type="PROSITE-ProRule" id="PRU00175"/>
    </source>
</evidence>
<feature type="domain" description="RING-type" evidence="2">
    <location>
        <begin position="12"/>
        <end position="47"/>
    </location>
</feature>
<organism evidence="3 4">
    <name type="scientific">Blepharisma stoltei</name>
    <dbReference type="NCBI Taxonomy" id="1481888"/>
    <lineage>
        <taxon>Eukaryota</taxon>
        <taxon>Sar</taxon>
        <taxon>Alveolata</taxon>
        <taxon>Ciliophora</taxon>
        <taxon>Postciliodesmatophora</taxon>
        <taxon>Heterotrichea</taxon>
        <taxon>Heterotrichida</taxon>
        <taxon>Blepharismidae</taxon>
        <taxon>Blepharisma</taxon>
    </lineage>
</organism>
<dbReference type="SUPFAM" id="SSF57850">
    <property type="entry name" value="RING/U-box"/>
    <property type="match status" value="1"/>
</dbReference>
<dbReference type="GO" id="GO:0008270">
    <property type="term" value="F:zinc ion binding"/>
    <property type="evidence" value="ECO:0007669"/>
    <property type="project" value="UniProtKB-KW"/>
</dbReference>
<dbReference type="PROSITE" id="PS50089">
    <property type="entry name" value="ZF_RING_2"/>
    <property type="match status" value="1"/>
</dbReference>
<name>A0AAU9K7B5_9CILI</name>
<evidence type="ECO:0000313" key="3">
    <source>
        <dbReference type="EMBL" id="CAG9332995.1"/>
    </source>
</evidence>
<proteinExistence type="predicted"/>
<dbReference type="Proteomes" id="UP001162131">
    <property type="component" value="Unassembled WGS sequence"/>
</dbReference>
<accession>A0AAU9K7B5</accession>
<protein>
    <recommendedName>
        <fullName evidence="2">RING-type domain-containing protein</fullName>
    </recommendedName>
</protein>
<sequence>MVSLNSEDHLSCFLCLEICEDAVEFNCCHNIACEKCAKTQTTCPFCRTQGISYSVSFPLRRIISNLPSSCEDCNQPMSRSEKKSHQSRCPQKKFSCRLCKFQGKKDDFLSHIIYTHSNELLYPVAQQNMNASIVYEGNANRNPIEITKNSEGNTSRLGQNGKYYCGRPMKVRCKCCDGNCGPGNGCNCAACMELDVKAMQLPRGYLLNRCGRISKMCTDGKVHCYAPIQNVEIRCTPESSNQCRECAILEQQWNGVYQRLTSG</sequence>
<dbReference type="AlphaFoldDB" id="A0AAU9K7B5"/>
<dbReference type="InterPro" id="IPR001841">
    <property type="entry name" value="Znf_RING"/>
</dbReference>
<comment type="caution">
    <text evidence="3">The sequence shown here is derived from an EMBL/GenBank/DDBJ whole genome shotgun (WGS) entry which is preliminary data.</text>
</comment>